<evidence type="ECO:0000256" key="1">
    <source>
        <dbReference type="SAM" id="MobiDB-lite"/>
    </source>
</evidence>
<gene>
    <name evidence="2" type="ORF">BU16DRAFT_541371</name>
</gene>
<reference evidence="2" key="1">
    <citation type="journal article" date="2020" name="Stud. Mycol.">
        <title>101 Dothideomycetes genomes: a test case for predicting lifestyles and emergence of pathogens.</title>
        <authorList>
            <person name="Haridas S."/>
            <person name="Albert R."/>
            <person name="Binder M."/>
            <person name="Bloem J."/>
            <person name="Labutti K."/>
            <person name="Salamov A."/>
            <person name="Andreopoulos B."/>
            <person name="Baker S."/>
            <person name="Barry K."/>
            <person name="Bills G."/>
            <person name="Bluhm B."/>
            <person name="Cannon C."/>
            <person name="Castanera R."/>
            <person name="Culley D."/>
            <person name="Daum C."/>
            <person name="Ezra D."/>
            <person name="Gonzalez J."/>
            <person name="Henrissat B."/>
            <person name="Kuo A."/>
            <person name="Liang C."/>
            <person name="Lipzen A."/>
            <person name="Lutzoni F."/>
            <person name="Magnuson J."/>
            <person name="Mondo S."/>
            <person name="Nolan M."/>
            <person name="Ohm R."/>
            <person name="Pangilinan J."/>
            <person name="Park H.-J."/>
            <person name="Ramirez L."/>
            <person name="Alfaro M."/>
            <person name="Sun H."/>
            <person name="Tritt A."/>
            <person name="Yoshinaga Y."/>
            <person name="Zwiers L.-H."/>
            <person name="Turgeon B."/>
            <person name="Goodwin S."/>
            <person name="Spatafora J."/>
            <person name="Crous P."/>
            <person name="Grigoriev I."/>
        </authorList>
    </citation>
    <scope>NUCLEOTIDE SEQUENCE</scope>
    <source>
        <strain evidence="2">CBS 269.34</strain>
    </source>
</reference>
<sequence length="344" mass="38839">MSPHFSVGAFVRTSAERQFMELEVGEEADSCFPAETSVRTSEERQFMEFEIDEEAPTFSPAENSMLTSEQGQIKELDVGEGASSFPRAETSILTSKERQLMELEIADEAIRHFPEHGDEIKARYQCLLQMMAKNGYPKPVEQQEIANAFYFCLMQLKHKLDNQGKEEYTDDDDAIYSSEEDYSYWADDESGSDTLVDGSESDETDPETLFGDSDSDGMKKRRDGQRPTPRHRPPWGYYPRYPQKRDGQQQTQAVQPRPLTPSEEALHLLSVHVDILVVAWIATQAHQASFSNTGRKCFAEVETDIDAITNATSAVVTWRKPTNTSTPYQTIANAVAVRLHQGEV</sequence>
<dbReference type="AlphaFoldDB" id="A0A6A6QJV6"/>
<accession>A0A6A6QJV6</accession>
<feature type="region of interest" description="Disordered" evidence="1">
    <location>
        <begin position="181"/>
        <end position="257"/>
    </location>
</feature>
<organism evidence="2 3">
    <name type="scientific">Lophium mytilinum</name>
    <dbReference type="NCBI Taxonomy" id="390894"/>
    <lineage>
        <taxon>Eukaryota</taxon>
        <taxon>Fungi</taxon>
        <taxon>Dikarya</taxon>
        <taxon>Ascomycota</taxon>
        <taxon>Pezizomycotina</taxon>
        <taxon>Dothideomycetes</taxon>
        <taxon>Pleosporomycetidae</taxon>
        <taxon>Mytilinidiales</taxon>
        <taxon>Mytilinidiaceae</taxon>
        <taxon>Lophium</taxon>
    </lineage>
</organism>
<protein>
    <submittedName>
        <fullName evidence="2">Uncharacterized protein</fullName>
    </submittedName>
</protein>
<proteinExistence type="predicted"/>
<name>A0A6A6QJV6_9PEZI</name>
<dbReference type="Proteomes" id="UP000799750">
    <property type="component" value="Unassembled WGS sequence"/>
</dbReference>
<feature type="compositionally biased region" description="Acidic residues" evidence="1">
    <location>
        <begin position="181"/>
        <end position="191"/>
    </location>
</feature>
<evidence type="ECO:0000313" key="3">
    <source>
        <dbReference type="Proteomes" id="UP000799750"/>
    </source>
</evidence>
<feature type="compositionally biased region" description="Basic residues" evidence="1">
    <location>
        <begin position="219"/>
        <end position="233"/>
    </location>
</feature>
<dbReference type="EMBL" id="MU004193">
    <property type="protein sequence ID" value="KAF2492551.1"/>
    <property type="molecule type" value="Genomic_DNA"/>
</dbReference>
<evidence type="ECO:0000313" key="2">
    <source>
        <dbReference type="EMBL" id="KAF2492551.1"/>
    </source>
</evidence>
<keyword evidence="3" id="KW-1185">Reference proteome</keyword>